<dbReference type="HOGENOM" id="CLU_041631_0_0_2"/>
<dbReference type="PANTHER" id="PTHR30303">
    <property type="entry name" value="HYDROGENASE ISOENZYMES FORMATION PROTEIN HYPE"/>
    <property type="match status" value="1"/>
</dbReference>
<dbReference type="Pfam" id="PF02769">
    <property type="entry name" value="AIRS_C"/>
    <property type="match status" value="1"/>
</dbReference>
<dbReference type="eggNOG" id="arCOG00636">
    <property type="taxonomic scope" value="Archaea"/>
</dbReference>
<dbReference type="CDD" id="cd06061">
    <property type="entry name" value="PurM-like1"/>
    <property type="match status" value="1"/>
</dbReference>
<comment type="similarity">
    <text evidence="1">Belongs to the HypE family.</text>
</comment>
<dbReference type="Gene3D" id="3.30.1330.10">
    <property type="entry name" value="PurM-like, N-terminal domain"/>
    <property type="match status" value="1"/>
</dbReference>
<reference evidence="4" key="1">
    <citation type="submission" date="2006-12" db="EMBL/GenBank/DDBJ databases">
        <title>Complete sequence of Pyrobaculum islandicum DSM 4184.</title>
        <authorList>
            <person name="Copeland A."/>
            <person name="Lucas S."/>
            <person name="Lapidus A."/>
            <person name="Barry K."/>
            <person name="Detter J.C."/>
            <person name="Glavina del Rio T."/>
            <person name="Dalin E."/>
            <person name="Tice H."/>
            <person name="Pitluck S."/>
            <person name="Meincke L."/>
            <person name="Brettin T."/>
            <person name="Bruce D."/>
            <person name="Han C."/>
            <person name="Tapia R."/>
            <person name="Gilna P."/>
            <person name="Schmutz J."/>
            <person name="Larimer F."/>
            <person name="Land M."/>
            <person name="Hauser L."/>
            <person name="Kyrpides N."/>
            <person name="Mikhailova N."/>
            <person name="Cozen A.E."/>
            <person name="Fitz-Gibbon S.T."/>
            <person name="House C.H."/>
            <person name="Saltikov C."/>
            <person name="Lowe T."/>
            <person name="Richardson P."/>
        </authorList>
    </citation>
    <scope>NUCLEOTIDE SEQUENCE [LARGE SCALE GENOMIC DNA]</scope>
    <source>
        <strain evidence="4">DSM 4184</strain>
    </source>
</reference>
<dbReference type="STRING" id="384616.Pisl_1186"/>
<accession>A1RTS2</accession>
<dbReference type="KEGG" id="pis:Pisl_1186"/>
<evidence type="ECO:0000259" key="3">
    <source>
        <dbReference type="Pfam" id="PF02769"/>
    </source>
</evidence>
<dbReference type="InterPro" id="IPR036676">
    <property type="entry name" value="PurM-like_C_sf"/>
</dbReference>
<dbReference type="RefSeq" id="WP_011762929.1">
    <property type="nucleotide sequence ID" value="NC_008701.1"/>
</dbReference>
<dbReference type="GO" id="GO:0051604">
    <property type="term" value="P:protein maturation"/>
    <property type="evidence" value="ECO:0007669"/>
    <property type="project" value="TreeGrafter"/>
</dbReference>
<feature type="domain" description="PurM-like C-terminal" evidence="3">
    <location>
        <begin position="149"/>
        <end position="299"/>
    </location>
</feature>
<evidence type="ECO:0000256" key="1">
    <source>
        <dbReference type="ARBA" id="ARBA00006243"/>
    </source>
</evidence>
<dbReference type="InterPro" id="IPR036921">
    <property type="entry name" value="PurM-like_N_sf"/>
</dbReference>
<proteinExistence type="inferred from homology"/>
<protein>
    <submittedName>
        <fullName evidence="4">AIR synthase related protein domain protein</fullName>
    </submittedName>
</protein>
<dbReference type="PIRSF" id="PIRSF005644">
    <property type="entry name" value="Hdrgns_mtr_HypE"/>
    <property type="match status" value="1"/>
</dbReference>
<dbReference type="GeneID" id="4616899"/>
<dbReference type="InterPro" id="IPR016188">
    <property type="entry name" value="PurM-like_N"/>
</dbReference>
<dbReference type="Pfam" id="PF00586">
    <property type="entry name" value="AIRS"/>
    <property type="match status" value="1"/>
</dbReference>
<gene>
    <name evidence="4" type="ordered locus">Pisl_1186</name>
</gene>
<dbReference type="InterPro" id="IPR010918">
    <property type="entry name" value="PurM-like_C_dom"/>
</dbReference>
<organism evidence="4 5">
    <name type="scientific">Pyrobaculum islandicum (strain DSM 4184 / JCM 9189 / GEO3)</name>
    <dbReference type="NCBI Taxonomy" id="384616"/>
    <lineage>
        <taxon>Archaea</taxon>
        <taxon>Thermoproteota</taxon>
        <taxon>Thermoprotei</taxon>
        <taxon>Thermoproteales</taxon>
        <taxon>Thermoproteaceae</taxon>
        <taxon>Pyrobaculum</taxon>
    </lineage>
</organism>
<keyword evidence="5" id="KW-1185">Reference proteome</keyword>
<dbReference type="AlphaFoldDB" id="A1RTS2"/>
<evidence type="ECO:0000259" key="2">
    <source>
        <dbReference type="Pfam" id="PF00586"/>
    </source>
</evidence>
<evidence type="ECO:0000313" key="5">
    <source>
        <dbReference type="Proteomes" id="UP000002595"/>
    </source>
</evidence>
<dbReference type="PANTHER" id="PTHR30303:SF4">
    <property type="entry name" value="HYDROGENASE EXPRESSION_FORMATION PROTEIN HYPE"/>
    <property type="match status" value="1"/>
</dbReference>
<sequence length="304" mass="32175">MKIGKIPPDVLERLVFNRRGAPRREVLVGPAIGEDAAIIDLGGYYLAIHTDPISGSIKLLGYLAVYVPTNDIAVRGIPPMWLSIALLFPPETDETLLDEVTKQIDLAAREVNVAIVGGHTEVTSAVGRPVAIATAIGVGRRYISTSGAKPGDVVFMTKSAGQETASILATDFENEALKKGINKEVLDRAKELAKAVSVLREALALADLATSMHDPTEGGIANGLAEIAYASGVSIEVDPSKVIVYREVEELCSAFGIDPLETLSSGVLLATLPPDSVQEAEERLKKLGIPYSQIGRVTPVATSL</sequence>
<dbReference type="Gene3D" id="3.90.650.10">
    <property type="entry name" value="PurM-like C-terminal domain"/>
    <property type="match status" value="1"/>
</dbReference>
<dbReference type="SUPFAM" id="SSF55326">
    <property type="entry name" value="PurM N-terminal domain-like"/>
    <property type="match status" value="1"/>
</dbReference>
<dbReference type="Proteomes" id="UP000002595">
    <property type="component" value="Chromosome"/>
</dbReference>
<feature type="domain" description="PurM-like N-terminal" evidence="2">
    <location>
        <begin position="33"/>
        <end position="138"/>
    </location>
</feature>
<name>A1RTS2_PYRIL</name>
<dbReference type="EMBL" id="CP000504">
    <property type="protein sequence ID" value="ABL88354.1"/>
    <property type="molecule type" value="Genomic_DNA"/>
</dbReference>
<dbReference type="SUPFAM" id="SSF56042">
    <property type="entry name" value="PurM C-terminal domain-like"/>
    <property type="match status" value="1"/>
</dbReference>
<evidence type="ECO:0000313" key="4">
    <source>
        <dbReference type="EMBL" id="ABL88354.1"/>
    </source>
</evidence>
<dbReference type="InterPro" id="IPR011854">
    <property type="entry name" value="HypE"/>
</dbReference>